<dbReference type="Gene3D" id="3.10.180.10">
    <property type="entry name" value="2,3-Dihydroxybiphenyl 1,2-Dioxygenase, domain 1"/>
    <property type="match status" value="1"/>
</dbReference>
<dbReference type="AlphaFoldDB" id="A0A2R7YXM3"/>
<feature type="domain" description="Glyoxalase-like" evidence="1">
    <location>
        <begin position="7"/>
        <end position="101"/>
    </location>
</feature>
<name>A0A2R7YXM3_9ACTN</name>
<sequence length="118" mass="12907">MIDHPQESFDAAADFWAGAQGAVRSANPDPPYESLDRLPGNVAFELQRTGSGTPPRVHLDLETDDVPAEVARLEALGATVTERADGWVVMDDPGGMVFCVVPVWTDQEDFDRHAITWD</sequence>
<dbReference type="InterPro" id="IPR029068">
    <property type="entry name" value="Glyas_Bleomycin-R_OHBP_Dase"/>
</dbReference>
<keyword evidence="3" id="KW-1185">Reference proteome</keyword>
<dbReference type="CDD" id="cd06587">
    <property type="entry name" value="VOC"/>
    <property type="match status" value="1"/>
</dbReference>
<evidence type="ECO:0000313" key="3">
    <source>
        <dbReference type="Proteomes" id="UP000244867"/>
    </source>
</evidence>
<reference evidence="2 3" key="1">
    <citation type="submission" date="2018-03" db="EMBL/GenBank/DDBJ databases">
        <authorList>
            <person name="Keele B.F."/>
        </authorList>
    </citation>
    <scope>NUCLEOTIDE SEQUENCE [LARGE SCALE GENOMIC DNA]</scope>
    <source>
        <strain evidence="2 3">IB-3</strain>
    </source>
</reference>
<protein>
    <submittedName>
        <fullName evidence="2">Glyoxalase/bleomycin resistance/dioxygenase family protein</fullName>
    </submittedName>
</protein>
<proteinExistence type="predicted"/>
<dbReference type="EMBL" id="PYXZ01000004">
    <property type="protein sequence ID" value="PUA81122.1"/>
    <property type="molecule type" value="Genomic_DNA"/>
</dbReference>
<evidence type="ECO:0000259" key="1">
    <source>
        <dbReference type="Pfam" id="PF18029"/>
    </source>
</evidence>
<dbReference type="PANTHER" id="PTHR35908">
    <property type="entry name" value="HYPOTHETICAL FUSION PROTEIN"/>
    <property type="match status" value="1"/>
</dbReference>
<dbReference type="Pfam" id="PF18029">
    <property type="entry name" value="Glyoxalase_6"/>
    <property type="match status" value="1"/>
</dbReference>
<dbReference type="InterPro" id="IPR041581">
    <property type="entry name" value="Glyoxalase_6"/>
</dbReference>
<dbReference type="OrthoDB" id="3212826at2"/>
<keyword evidence="2" id="KW-0223">Dioxygenase</keyword>
<keyword evidence="2" id="KW-0560">Oxidoreductase</keyword>
<accession>A0A2R7YXM3</accession>
<dbReference type="PANTHER" id="PTHR35908:SF1">
    <property type="entry name" value="CONSERVED PROTEIN"/>
    <property type="match status" value="1"/>
</dbReference>
<dbReference type="Proteomes" id="UP000244867">
    <property type="component" value="Unassembled WGS sequence"/>
</dbReference>
<evidence type="ECO:0000313" key="2">
    <source>
        <dbReference type="EMBL" id="PUA81122.1"/>
    </source>
</evidence>
<comment type="caution">
    <text evidence="2">The sequence shown here is derived from an EMBL/GenBank/DDBJ whole genome shotgun (WGS) entry which is preliminary data.</text>
</comment>
<organism evidence="2 3">
    <name type="scientific">Nocardioides currus</name>
    <dbReference type="NCBI Taxonomy" id="2133958"/>
    <lineage>
        <taxon>Bacteria</taxon>
        <taxon>Bacillati</taxon>
        <taxon>Actinomycetota</taxon>
        <taxon>Actinomycetes</taxon>
        <taxon>Propionibacteriales</taxon>
        <taxon>Nocardioidaceae</taxon>
        <taxon>Nocardioides</taxon>
    </lineage>
</organism>
<gene>
    <name evidence="2" type="ORF">C7S10_11580</name>
</gene>
<dbReference type="GO" id="GO:0051213">
    <property type="term" value="F:dioxygenase activity"/>
    <property type="evidence" value="ECO:0007669"/>
    <property type="project" value="UniProtKB-KW"/>
</dbReference>
<dbReference type="SUPFAM" id="SSF54593">
    <property type="entry name" value="Glyoxalase/Bleomycin resistance protein/Dihydroxybiphenyl dioxygenase"/>
    <property type="match status" value="1"/>
</dbReference>